<reference evidence="4" key="1">
    <citation type="submission" date="2019-06" db="EMBL/GenBank/DDBJ databases">
        <title>The complete genome of Emcibacter congregatus ZYLT.</title>
        <authorList>
            <person name="Zhao Z."/>
        </authorList>
    </citation>
    <scope>NUCLEOTIDE SEQUENCE [LARGE SCALE GENOMIC DNA]</scope>
    <source>
        <strain evidence="4">MCCC 1A06723</strain>
    </source>
</reference>
<comment type="caution">
    <text evidence="3">The sequence shown here is derived from an EMBL/GenBank/DDBJ whole genome shotgun (WGS) entry which is preliminary data.</text>
</comment>
<dbReference type="SUPFAM" id="SSF56317">
    <property type="entry name" value="Carbon-nitrogen hydrolase"/>
    <property type="match status" value="1"/>
</dbReference>
<dbReference type="AlphaFoldDB" id="A0A501PPR4"/>
<dbReference type="Gene3D" id="3.60.110.10">
    <property type="entry name" value="Carbon-nitrogen hydrolase"/>
    <property type="match status" value="1"/>
</dbReference>
<feature type="domain" description="N-acetyltransferase" evidence="2">
    <location>
        <begin position="10"/>
        <end position="181"/>
    </location>
</feature>
<dbReference type="InterPro" id="IPR036526">
    <property type="entry name" value="C-N_Hydrolase_sf"/>
</dbReference>
<keyword evidence="4" id="KW-1185">Reference proteome</keyword>
<dbReference type="OrthoDB" id="9811121at2"/>
<dbReference type="CDD" id="cd04301">
    <property type="entry name" value="NAT_SF"/>
    <property type="match status" value="1"/>
</dbReference>
<evidence type="ECO:0000313" key="4">
    <source>
        <dbReference type="Proteomes" id="UP000319148"/>
    </source>
</evidence>
<dbReference type="EMBL" id="VFIY01000005">
    <property type="protein sequence ID" value="TPD61954.1"/>
    <property type="molecule type" value="Genomic_DNA"/>
</dbReference>
<keyword evidence="3" id="KW-0808">Transferase</keyword>
<dbReference type="PANTHER" id="PTHR23088">
    <property type="entry name" value="NITRILASE-RELATED"/>
    <property type="match status" value="1"/>
</dbReference>
<evidence type="ECO:0000259" key="2">
    <source>
        <dbReference type="PROSITE" id="PS51186"/>
    </source>
</evidence>
<dbReference type="Pfam" id="PF00583">
    <property type="entry name" value="Acetyltransf_1"/>
    <property type="match status" value="1"/>
</dbReference>
<protein>
    <submittedName>
        <fullName evidence="3">GNAT family N-acetyltransferase</fullName>
    </submittedName>
</protein>
<evidence type="ECO:0000259" key="1">
    <source>
        <dbReference type="PROSITE" id="PS50263"/>
    </source>
</evidence>
<name>A0A501PPR4_9PROT</name>
<proteinExistence type="predicted"/>
<dbReference type="PROSITE" id="PS51186">
    <property type="entry name" value="GNAT"/>
    <property type="match status" value="1"/>
</dbReference>
<organism evidence="3 4">
    <name type="scientific">Emcibacter nanhaiensis</name>
    <dbReference type="NCBI Taxonomy" id="1505037"/>
    <lineage>
        <taxon>Bacteria</taxon>
        <taxon>Pseudomonadati</taxon>
        <taxon>Pseudomonadota</taxon>
        <taxon>Alphaproteobacteria</taxon>
        <taxon>Emcibacterales</taxon>
        <taxon>Emcibacteraceae</taxon>
        <taxon>Emcibacter</taxon>
    </lineage>
</organism>
<gene>
    <name evidence="3" type="ORF">FIV46_07050</name>
</gene>
<accession>A0A501PPR4</accession>
<dbReference type="InterPro" id="IPR000182">
    <property type="entry name" value="GNAT_dom"/>
</dbReference>
<dbReference type="RefSeq" id="WP_139939840.1">
    <property type="nucleotide sequence ID" value="NZ_JBHSYP010000003.1"/>
</dbReference>
<dbReference type="InterPro" id="IPR016181">
    <property type="entry name" value="Acyl_CoA_acyltransferase"/>
</dbReference>
<dbReference type="GO" id="GO:0016747">
    <property type="term" value="F:acyltransferase activity, transferring groups other than amino-acyl groups"/>
    <property type="evidence" value="ECO:0007669"/>
    <property type="project" value="InterPro"/>
</dbReference>
<dbReference type="Proteomes" id="UP000319148">
    <property type="component" value="Unassembled WGS sequence"/>
</dbReference>
<dbReference type="PROSITE" id="PS50263">
    <property type="entry name" value="CN_HYDROLASE"/>
    <property type="match status" value="1"/>
</dbReference>
<evidence type="ECO:0000313" key="3">
    <source>
        <dbReference type="EMBL" id="TPD61954.1"/>
    </source>
</evidence>
<dbReference type="PANTHER" id="PTHR23088:SF50">
    <property type="entry name" value="HYDROLASE YHCX"/>
    <property type="match status" value="1"/>
</dbReference>
<dbReference type="Pfam" id="PF00795">
    <property type="entry name" value="CN_hydrolase"/>
    <property type="match status" value="1"/>
</dbReference>
<feature type="domain" description="CN hydrolase" evidence="1">
    <location>
        <begin position="226"/>
        <end position="482"/>
    </location>
</feature>
<dbReference type="Gene3D" id="3.40.630.30">
    <property type="match status" value="1"/>
</dbReference>
<dbReference type="SUPFAM" id="SSF55729">
    <property type="entry name" value="Acyl-CoA N-acyltransferases (Nat)"/>
    <property type="match status" value="1"/>
</dbReference>
<dbReference type="CDD" id="cd07574">
    <property type="entry name" value="nitrilase_Rim1_like"/>
    <property type="match status" value="1"/>
</dbReference>
<dbReference type="InterPro" id="IPR003010">
    <property type="entry name" value="C-N_Hydrolase"/>
</dbReference>
<sequence>MSNIIRRQKLFIRTATQEDVPGMTALNRKVYGEFSFTEKMIASHIKKFPEGQIIAIYEGRIVGHAATFIIDEKTALRPHTWKQITGKGFATHHDPEGDFLYGMEVCVDPDMRRLRIGQRLYNMRKKLCVQLGLKGIVFGGRMPGYARYARKGMTPEDYLAQVQDKKIRDMVIGFQLRNEFEPVGILRNYLVGDKESADYAVHMVWRNALYVENTPKQQRRHRPGVVRVASVQFEVRKVKSFEDFMNQIEYFVDIASDYRADFVVFPELYTQALLSAEDNRLTPQESTLRLTSYTDDYVKAMNQMAISYNINIIGGTHPTLEGEDLKNISYIFLRGGEVHKQAKLHATPNEEYWWNMKGGDELNMIQTDCGPIGVLICYDSEFPELARHLADQGAMILFVPFCTDERQGYLRVRYCSQARAVENQLYVVTSGVVGNLPDVENMDIHYASSHIFTPCDFPFARDGIAAEAESNAETIIFADLNMDDLLIARKSGTVRNFKDRRFDLYEVNWLK</sequence>